<dbReference type="NCBIfam" id="NF002142">
    <property type="entry name" value="PRK00979.1-1"/>
    <property type="match status" value="1"/>
</dbReference>
<dbReference type="InterPro" id="IPR011005">
    <property type="entry name" value="Dihydropteroate_synth-like_sf"/>
</dbReference>
<evidence type="ECO:0000256" key="2">
    <source>
        <dbReference type="ARBA" id="ARBA00022603"/>
    </source>
</evidence>
<evidence type="ECO:0000313" key="5">
    <source>
        <dbReference type="Proteomes" id="UP000037175"/>
    </source>
</evidence>
<dbReference type="Proteomes" id="UP000037175">
    <property type="component" value="Unassembled WGS sequence"/>
</dbReference>
<dbReference type="Pfam" id="PF02007">
    <property type="entry name" value="MtrH"/>
    <property type="match status" value="1"/>
</dbReference>
<evidence type="ECO:0000313" key="4">
    <source>
        <dbReference type="EMBL" id="KNZ69307.1"/>
    </source>
</evidence>
<dbReference type="AlphaFoldDB" id="A0A0L6W149"/>
<sequence>MYSFSKPQKVCKIGDILVGGQPGDNPPLLISSMFHNGDRILESRKERKFDRAKATEYVKRQEELSEQTGIPVLVAMVATSVDEMKTYIDFFTSISDKPFGIDMWVQEPRLQAMQYVTEQGLADRVLYNSITPWDKDIPGQVQRLKEMGCKHIVVQVFDQEDQTPRGRLASFNKMMDVIGQDTFESVLVDTSVMNLPAMSFSGIACRLIKEDSGWPAGVAASNGTYMWKEAREMWGPEGFAAMNTAGQAASVLLWSDFFFSGPIVNIPKLIPATVSTTLLLSTLVYENTGKLPSNPNHPLYKFFNDFAQKLNQQ</sequence>
<dbReference type="RefSeq" id="WP_052218282.1">
    <property type="nucleotide sequence ID" value="NZ_LGTE01000014.1"/>
</dbReference>
<name>A0A0L6W149_9FIRM</name>
<reference evidence="5" key="1">
    <citation type="submission" date="2015-07" db="EMBL/GenBank/DDBJ databases">
        <title>Complete Genome of Thermincola ferriacetica strain Z-0001T.</title>
        <authorList>
            <person name="Lusk B."/>
            <person name="Badalamenti J.P."/>
            <person name="Parameswaran P."/>
            <person name="Bond D.R."/>
            <person name="Torres C.I."/>
        </authorList>
    </citation>
    <scope>NUCLEOTIDE SEQUENCE [LARGE SCALE GENOMIC DNA]</scope>
    <source>
        <strain evidence="5">Z-0001</strain>
    </source>
</reference>
<gene>
    <name evidence="4" type="ORF">Tfer_2104</name>
</gene>
<keyword evidence="3 4" id="KW-0808">Transferase</keyword>
<dbReference type="InterPro" id="IPR023467">
    <property type="entry name" value="MeTrfase_MtrH/MtxH"/>
</dbReference>
<keyword evidence="2 4" id="KW-0489">Methyltransferase</keyword>
<proteinExistence type="inferred from homology"/>
<evidence type="ECO:0000256" key="3">
    <source>
        <dbReference type="ARBA" id="ARBA00022679"/>
    </source>
</evidence>
<protein>
    <submittedName>
        <fullName evidence="4">Tetrahydromethanopterin S-methyltransferase</fullName>
    </submittedName>
</protein>
<dbReference type="GO" id="GO:0032259">
    <property type="term" value="P:methylation"/>
    <property type="evidence" value="ECO:0007669"/>
    <property type="project" value="UniProtKB-KW"/>
</dbReference>
<dbReference type="SUPFAM" id="SSF51717">
    <property type="entry name" value="Dihydropteroate synthetase-like"/>
    <property type="match status" value="1"/>
</dbReference>
<comment type="similarity">
    <text evidence="1">Belongs to the MtrH family.</text>
</comment>
<dbReference type="GO" id="GO:0006730">
    <property type="term" value="P:one-carbon metabolic process"/>
    <property type="evidence" value="ECO:0007669"/>
    <property type="project" value="InterPro"/>
</dbReference>
<dbReference type="EMBL" id="LGTE01000014">
    <property type="protein sequence ID" value="KNZ69307.1"/>
    <property type="molecule type" value="Genomic_DNA"/>
</dbReference>
<comment type="caution">
    <text evidence="4">The sequence shown here is derived from an EMBL/GenBank/DDBJ whole genome shotgun (WGS) entry which is preliminary data.</text>
</comment>
<dbReference type="GO" id="GO:0008168">
    <property type="term" value="F:methyltransferase activity"/>
    <property type="evidence" value="ECO:0007669"/>
    <property type="project" value="UniProtKB-KW"/>
</dbReference>
<evidence type="ECO:0000256" key="1">
    <source>
        <dbReference type="ARBA" id="ARBA00006230"/>
    </source>
</evidence>
<dbReference type="PATRIC" id="fig|281456.6.peg.2210"/>
<accession>A0A0L6W149</accession>
<keyword evidence="5" id="KW-1185">Reference proteome</keyword>
<organism evidence="4 5">
    <name type="scientific">Thermincola ferriacetica</name>
    <dbReference type="NCBI Taxonomy" id="281456"/>
    <lineage>
        <taxon>Bacteria</taxon>
        <taxon>Bacillati</taxon>
        <taxon>Bacillota</taxon>
        <taxon>Clostridia</taxon>
        <taxon>Eubacteriales</taxon>
        <taxon>Thermincolaceae</taxon>
        <taxon>Thermincola</taxon>
    </lineage>
</organism>